<organism evidence="7 8">
    <name type="scientific">Haloquadratum walsbyi J07HQW2</name>
    <dbReference type="NCBI Taxonomy" id="1238425"/>
    <lineage>
        <taxon>Archaea</taxon>
        <taxon>Methanobacteriati</taxon>
        <taxon>Methanobacteriota</taxon>
        <taxon>Stenosarchaea group</taxon>
        <taxon>Halobacteria</taxon>
        <taxon>Halobacteriales</taxon>
        <taxon>Haloferacaceae</taxon>
        <taxon>Haloquadratum</taxon>
    </lineage>
</organism>
<evidence type="ECO:0000256" key="1">
    <source>
        <dbReference type="ARBA" id="ARBA00004651"/>
    </source>
</evidence>
<dbReference type="Pfam" id="PF01810">
    <property type="entry name" value="LysE"/>
    <property type="match status" value="1"/>
</dbReference>
<gene>
    <name evidence="7" type="ORF">J07HQW2_01159</name>
</gene>
<feature type="transmembrane region" description="Helical" evidence="6">
    <location>
        <begin position="183"/>
        <end position="204"/>
    </location>
</feature>
<evidence type="ECO:0000256" key="4">
    <source>
        <dbReference type="ARBA" id="ARBA00022989"/>
    </source>
</evidence>
<evidence type="ECO:0000313" key="8">
    <source>
        <dbReference type="Proteomes" id="UP000030710"/>
    </source>
</evidence>
<keyword evidence="4 6" id="KW-1133">Transmembrane helix</keyword>
<name>U1NDB8_9EURY</name>
<accession>U1NDB8</accession>
<evidence type="ECO:0000313" key="7">
    <source>
        <dbReference type="EMBL" id="ERG94718.1"/>
    </source>
</evidence>
<proteinExistence type="predicted"/>
<dbReference type="PANTHER" id="PTHR30086">
    <property type="entry name" value="ARGININE EXPORTER PROTEIN ARGO"/>
    <property type="match status" value="1"/>
</dbReference>
<evidence type="ECO:0000256" key="3">
    <source>
        <dbReference type="ARBA" id="ARBA00022692"/>
    </source>
</evidence>
<dbReference type="InterPro" id="IPR001123">
    <property type="entry name" value="LeuE-type"/>
</dbReference>
<dbReference type="GO" id="GO:0015171">
    <property type="term" value="F:amino acid transmembrane transporter activity"/>
    <property type="evidence" value="ECO:0007669"/>
    <property type="project" value="TreeGrafter"/>
</dbReference>
<dbReference type="RefSeq" id="WP_021054209.1">
    <property type="nucleotide sequence ID" value="NZ_KE356561.1"/>
</dbReference>
<feature type="transmembrane region" description="Helical" evidence="6">
    <location>
        <begin position="147"/>
        <end position="171"/>
    </location>
</feature>
<evidence type="ECO:0000256" key="2">
    <source>
        <dbReference type="ARBA" id="ARBA00022475"/>
    </source>
</evidence>
<keyword evidence="2" id="KW-1003">Cell membrane</keyword>
<keyword evidence="3 6" id="KW-0812">Transmembrane</keyword>
<dbReference type="GO" id="GO:0005886">
    <property type="term" value="C:plasma membrane"/>
    <property type="evidence" value="ECO:0007669"/>
    <property type="project" value="UniProtKB-SubCell"/>
</dbReference>
<keyword evidence="5 6" id="KW-0472">Membrane</keyword>
<dbReference type="PANTHER" id="PTHR30086:SF20">
    <property type="entry name" value="ARGININE EXPORTER PROTEIN ARGO-RELATED"/>
    <property type="match status" value="1"/>
</dbReference>
<protein>
    <submittedName>
        <fullName evidence="7">Lysine efflux permease</fullName>
    </submittedName>
</protein>
<reference evidence="7 8" key="1">
    <citation type="journal article" date="2013" name="PLoS ONE">
        <title>Assembly-driven community genomics of a hypersaline microbial ecosystem.</title>
        <authorList>
            <person name="Podell S."/>
            <person name="Ugalde J.A."/>
            <person name="Narasingarao P."/>
            <person name="Banfield J.F."/>
            <person name="Heidelberg K.B."/>
            <person name="Allen E.E."/>
        </authorList>
    </citation>
    <scope>NUCLEOTIDE SEQUENCE [LARGE SCALE GENOMIC DNA]</scope>
    <source>
        <strain evidence="8">J07HQW2</strain>
    </source>
</reference>
<dbReference type="HOGENOM" id="CLU_087840_4_0_2"/>
<dbReference type="EMBL" id="KE356561">
    <property type="protein sequence ID" value="ERG94718.1"/>
    <property type="molecule type" value="Genomic_DNA"/>
</dbReference>
<comment type="subcellular location">
    <subcellularLocation>
        <location evidence="1">Cell membrane</location>
        <topology evidence="1">Multi-pass membrane protein</topology>
    </subcellularLocation>
</comment>
<sequence length="210" mass="22685">MYFNAFMHGVALAIGLILALGPQNVFVFQQGAIQPNITRALPTVLTAGLSDTLLILLGVFGVSAVVIEFAWLQTTLFGVGFILLVYIGWTLYTAPAVEVNPCTEEFLGIREQIGFTASVSLLNPHAILDTVGVIGTNALTYATPNRWVFTAGCLLVSWTWFSGLVLTGWAFGESTNADSLMQYLNVISAGIVWIVAVYMGWQFIESLAVV</sequence>
<dbReference type="AlphaFoldDB" id="U1NDB8"/>
<evidence type="ECO:0000256" key="5">
    <source>
        <dbReference type="ARBA" id="ARBA00023136"/>
    </source>
</evidence>
<dbReference type="Proteomes" id="UP000030710">
    <property type="component" value="Unassembled WGS sequence"/>
</dbReference>
<dbReference type="eggNOG" id="arCOG01949">
    <property type="taxonomic scope" value="Archaea"/>
</dbReference>
<evidence type="ECO:0000256" key="6">
    <source>
        <dbReference type="SAM" id="Phobius"/>
    </source>
</evidence>